<dbReference type="SMART" id="SM01400">
    <property type="entry name" value="Pribosyltran_N"/>
    <property type="match status" value="1"/>
</dbReference>
<dbReference type="EMBL" id="CACRXK020002410">
    <property type="protein sequence ID" value="CAB3994185.1"/>
    <property type="molecule type" value="Genomic_DNA"/>
</dbReference>
<dbReference type="Pfam" id="PF13793">
    <property type="entry name" value="Pribosyltran_N"/>
    <property type="match status" value="1"/>
</dbReference>
<comment type="caution">
    <text evidence="3">The sequence shown here is derived from an EMBL/GenBank/DDBJ whole genome shotgun (WGS) entry which is preliminary data.</text>
</comment>
<dbReference type="InterPro" id="IPR029099">
    <property type="entry name" value="Pribosyltran_N"/>
</dbReference>
<dbReference type="PANTHER" id="PTHR10210:SF53">
    <property type="entry name" value="GH23275P"/>
    <property type="match status" value="1"/>
</dbReference>
<dbReference type="GO" id="GO:0006164">
    <property type="term" value="P:purine nucleotide biosynthetic process"/>
    <property type="evidence" value="ECO:0007669"/>
    <property type="project" value="TreeGrafter"/>
</dbReference>
<dbReference type="FunFam" id="3.40.50.2020:FF:000014">
    <property type="entry name" value="Ribose-phosphate pyrophosphokinase 1"/>
    <property type="match status" value="1"/>
</dbReference>
<dbReference type="GO" id="GO:0005737">
    <property type="term" value="C:cytoplasm"/>
    <property type="evidence" value="ECO:0007669"/>
    <property type="project" value="TreeGrafter"/>
</dbReference>
<reference evidence="3" key="1">
    <citation type="submission" date="2020-04" db="EMBL/GenBank/DDBJ databases">
        <authorList>
            <person name="Alioto T."/>
            <person name="Alioto T."/>
            <person name="Gomez Garrido J."/>
        </authorList>
    </citation>
    <scope>NUCLEOTIDE SEQUENCE</scope>
    <source>
        <strain evidence="3">A484AB</strain>
    </source>
</reference>
<dbReference type="GO" id="GO:0005524">
    <property type="term" value="F:ATP binding"/>
    <property type="evidence" value="ECO:0007669"/>
    <property type="project" value="TreeGrafter"/>
</dbReference>
<dbReference type="AlphaFoldDB" id="A0A6S7GRC0"/>
<evidence type="ECO:0000256" key="1">
    <source>
        <dbReference type="ARBA" id="ARBA00006478"/>
    </source>
</evidence>
<proteinExistence type="inferred from homology"/>
<gene>
    <name evidence="3" type="ORF">PACLA_8A007591</name>
</gene>
<dbReference type="GO" id="GO:0002189">
    <property type="term" value="C:ribose phosphate diphosphokinase complex"/>
    <property type="evidence" value="ECO:0007669"/>
    <property type="project" value="TreeGrafter"/>
</dbReference>
<organism evidence="3 4">
    <name type="scientific">Paramuricea clavata</name>
    <name type="common">Red gorgonian</name>
    <name type="synonym">Violescent sea-whip</name>
    <dbReference type="NCBI Taxonomy" id="317549"/>
    <lineage>
        <taxon>Eukaryota</taxon>
        <taxon>Metazoa</taxon>
        <taxon>Cnidaria</taxon>
        <taxon>Anthozoa</taxon>
        <taxon>Octocorallia</taxon>
        <taxon>Malacalcyonacea</taxon>
        <taxon>Plexauridae</taxon>
        <taxon>Paramuricea</taxon>
    </lineage>
</organism>
<evidence type="ECO:0000313" key="4">
    <source>
        <dbReference type="Proteomes" id="UP001152795"/>
    </source>
</evidence>
<dbReference type="OrthoDB" id="413572at2759"/>
<keyword evidence="2" id="KW-0545">Nucleotide biosynthesis</keyword>
<evidence type="ECO:0000313" key="3">
    <source>
        <dbReference type="EMBL" id="CAB3994185.1"/>
    </source>
</evidence>
<dbReference type="GO" id="GO:0006015">
    <property type="term" value="P:5-phosphoribose 1-diphosphate biosynthetic process"/>
    <property type="evidence" value="ECO:0007669"/>
    <property type="project" value="TreeGrafter"/>
</dbReference>
<feature type="non-terminal residue" evidence="3">
    <location>
        <position position="1"/>
    </location>
</feature>
<dbReference type="SUPFAM" id="SSF53271">
    <property type="entry name" value="PRTase-like"/>
    <property type="match status" value="1"/>
</dbReference>
<dbReference type="GO" id="GO:0004749">
    <property type="term" value="F:ribose phosphate diphosphokinase activity"/>
    <property type="evidence" value="ECO:0007669"/>
    <property type="project" value="TreeGrafter"/>
</dbReference>
<dbReference type="InterPro" id="IPR029057">
    <property type="entry name" value="PRTase-like"/>
</dbReference>
<dbReference type="Gene3D" id="3.40.50.2020">
    <property type="match status" value="1"/>
</dbReference>
<comment type="similarity">
    <text evidence="1">Belongs to the ribose-phosphate pyrophosphokinase family.</text>
</comment>
<evidence type="ECO:0000256" key="2">
    <source>
        <dbReference type="ARBA" id="ARBA00022727"/>
    </source>
</evidence>
<name>A0A6S7GRC0_PARCT</name>
<keyword evidence="4" id="KW-1185">Reference proteome</keyword>
<sequence length="126" mass="13586">MASAKPNFVLFALNSNKDLAAKIASRLEAPLADIHVGEEPDNRETTVDISTSVRGKDVFILQSGAAENMSVNDALMELLITCYACKTSSARKIIGVVPYLPYSKQSKMRNRGSIPSRLIADLLCGA</sequence>
<dbReference type="InterPro" id="IPR005946">
    <property type="entry name" value="Rib-P_diPkinase"/>
</dbReference>
<dbReference type="GO" id="GO:0000287">
    <property type="term" value="F:magnesium ion binding"/>
    <property type="evidence" value="ECO:0007669"/>
    <property type="project" value="InterPro"/>
</dbReference>
<dbReference type="PANTHER" id="PTHR10210">
    <property type="entry name" value="RIBOSE-PHOSPHATE DIPHOSPHOKINASE FAMILY MEMBER"/>
    <property type="match status" value="1"/>
</dbReference>
<protein>
    <submittedName>
        <fullName evidence="3">Uncharacterized protein</fullName>
    </submittedName>
</protein>
<accession>A0A6S7GRC0</accession>
<dbReference type="Proteomes" id="UP001152795">
    <property type="component" value="Unassembled WGS sequence"/>
</dbReference>